<feature type="binding site" evidence="1">
    <location>
        <position position="164"/>
    </location>
    <ligand>
        <name>Zn(2+)</name>
        <dbReference type="ChEBI" id="CHEBI:29105"/>
    </ligand>
</feature>
<keyword evidence="3" id="KW-0808">Transferase</keyword>
<evidence type="ECO:0000256" key="1">
    <source>
        <dbReference type="PIRSR" id="PIRSR605301-1"/>
    </source>
</evidence>
<dbReference type="Gene3D" id="1.20.140.30">
    <property type="entry name" value="MOB kinase activator"/>
    <property type="match status" value="1"/>
</dbReference>
<reference evidence="3" key="1">
    <citation type="submission" date="2025-08" db="UniProtKB">
        <authorList>
            <consortium name="RefSeq"/>
        </authorList>
    </citation>
    <scope>IDENTIFICATION</scope>
    <source>
        <tissue evidence="3">Blood</tissue>
    </source>
</reference>
<keyword evidence="2" id="KW-1185">Reference proteome</keyword>
<name>A0A2Y9KWZ9_ENHLU</name>
<dbReference type="GeneID" id="111159867"/>
<evidence type="ECO:0000313" key="3">
    <source>
        <dbReference type="RefSeq" id="XP_022378226.1"/>
    </source>
</evidence>
<feature type="binding site" evidence="1">
    <location>
        <position position="87"/>
    </location>
    <ligand>
        <name>Zn(2+)</name>
        <dbReference type="ChEBI" id="CHEBI:29105"/>
    </ligand>
</feature>
<organism evidence="2 3">
    <name type="scientific">Enhydra lutris kenyoni</name>
    <name type="common">northern sea otter</name>
    <dbReference type="NCBI Taxonomy" id="391180"/>
    <lineage>
        <taxon>Eukaryota</taxon>
        <taxon>Metazoa</taxon>
        <taxon>Chordata</taxon>
        <taxon>Craniata</taxon>
        <taxon>Vertebrata</taxon>
        <taxon>Euteleostomi</taxon>
        <taxon>Mammalia</taxon>
        <taxon>Eutheria</taxon>
        <taxon>Laurasiatheria</taxon>
        <taxon>Carnivora</taxon>
        <taxon>Caniformia</taxon>
        <taxon>Musteloidea</taxon>
        <taxon>Mustelidae</taxon>
        <taxon>Lutrinae</taxon>
        <taxon>Enhydra</taxon>
    </lineage>
</organism>
<feature type="binding site" evidence="1">
    <location>
        <position position="169"/>
    </location>
    <ligand>
        <name>Zn(2+)</name>
        <dbReference type="ChEBI" id="CHEBI:29105"/>
    </ligand>
</feature>
<accession>A0A2Y9KWZ9</accession>
<dbReference type="RefSeq" id="XP_022378226.1">
    <property type="nucleotide sequence ID" value="XM_022522518.1"/>
</dbReference>
<keyword evidence="3" id="KW-0418">Kinase</keyword>
<dbReference type="InterPro" id="IPR005301">
    <property type="entry name" value="MOB_kinase_act_fam"/>
</dbReference>
<proteinExistence type="predicted"/>
<dbReference type="InterPro" id="IPR036703">
    <property type="entry name" value="MOB_kinase_act_sf"/>
</dbReference>
<dbReference type="OrthoDB" id="8170117at2759"/>
<dbReference type="KEGG" id="elk:111159867"/>
<dbReference type="Proteomes" id="UP000248482">
    <property type="component" value="Unplaced"/>
</dbReference>
<feature type="binding site" evidence="1">
    <location>
        <position position="82"/>
    </location>
    <ligand>
        <name>Zn(2+)</name>
        <dbReference type="ChEBI" id="CHEBI:29105"/>
    </ligand>
</feature>
<dbReference type="AlphaFoldDB" id="A0A2Y9KWZ9"/>
<dbReference type="Pfam" id="PF03637">
    <property type="entry name" value="Mob1_phocein"/>
    <property type="match status" value="1"/>
</dbReference>
<protein>
    <submittedName>
        <fullName evidence="3">MOB kinase activator 3B isoform X1</fullName>
    </submittedName>
</protein>
<dbReference type="FunFam" id="1.20.140.30:FF:000001">
    <property type="entry name" value="MOB kinase activator 1A"/>
    <property type="match status" value="1"/>
</dbReference>
<evidence type="ECO:0000313" key="2">
    <source>
        <dbReference type="Proteomes" id="UP000248482"/>
    </source>
</evidence>
<gene>
    <name evidence="3" type="primary">LOC111159867</name>
</gene>
<dbReference type="STRING" id="391180.A0A2Y9KWZ9"/>
<sequence length="282" mass="33114">MSIALKQVFNKDKTFRPKRKFEPGTQRFELHKRAQASLNSGVDLKAAVQLPSGEDQNDWVAVHVVDFFNRINLIYGTICEFCTEQTCPVMSGGPKYEYRWQDDLKYKKPTALPAPQYMNLLMDWIEVQINNEDIFPTCVGVPFPKNFLQICKKILCRLFRVFVHVYIHHFDRVIVMGAEAHVNTCYKHFYYFVTEMNLIDRKELEPLINSSMKQLCHLLEKAPVKNFQQNPLEKTIKVLKFQNCSHTWSISLYDLNYVSLLWVLHIVIACLKNFYSYNLKSL</sequence>
<keyword evidence="1" id="KW-0479">Metal-binding</keyword>
<dbReference type="PANTHER" id="PTHR22599">
    <property type="entry name" value="MPS ONE BINDER KINASE ACTIVATOR-LIKE MOB"/>
    <property type="match status" value="1"/>
</dbReference>
<dbReference type="SUPFAM" id="SSF101152">
    <property type="entry name" value="Mob1/phocein"/>
    <property type="match status" value="1"/>
</dbReference>
<dbReference type="SMART" id="SM01388">
    <property type="entry name" value="Mob1_phocein"/>
    <property type="match status" value="1"/>
</dbReference>
<keyword evidence="1" id="KW-0862">Zinc</keyword>
<dbReference type="GO" id="GO:0016301">
    <property type="term" value="F:kinase activity"/>
    <property type="evidence" value="ECO:0007669"/>
    <property type="project" value="UniProtKB-KW"/>
</dbReference>